<name>A0A2I0JEZ0_PUNGR</name>
<keyword evidence="5 9" id="KW-0378">Hydrolase</keyword>
<dbReference type="InterPro" id="IPR011050">
    <property type="entry name" value="Pectin_lyase_fold/virulence"/>
</dbReference>
<accession>A0A2I0JEZ0</accession>
<dbReference type="Proteomes" id="UP000233551">
    <property type="component" value="Unassembled WGS sequence"/>
</dbReference>
<keyword evidence="10" id="KW-0732">Signal</keyword>
<evidence type="ECO:0000256" key="5">
    <source>
        <dbReference type="ARBA" id="ARBA00022801"/>
    </source>
</evidence>
<evidence type="ECO:0000256" key="9">
    <source>
        <dbReference type="RuleBase" id="RU361169"/>
    </source>
</evidence>
<comment type="caution">
    <text evidence="11">The sequence shown here is derived from an EMBL/GenBank/DDBJ whole genome shotgun (WGS) entry which is preliminary data.</text>
</comment>
<feature type="active site" evidence="8">
    <location>
        <position position="241"/>
    </location>
</feature>
<comment type="subcellular location">
    <subcellularLocation>
        <location evidence="1">Secreted</location>
        <location evidence="1">Cell wall</location>
    </subcellularLocation>
</comment>
<evidence type="ECO:0000256" key="6">
    <source>
        <dbReference type="ARBA" id="ARBA00023295"/>
    </source>
</evidence>
<dbReference type="GO" id="GO:0005975">
    <property type="term" value="P:carbohydrate metabolic process"/>
    <property type="evidence" value="ECO:0007669"/>
    <property type="project" value="InterPro"/>
</dbReference>
<dbReference type="SMART" id="SM00710">
    <property type="entry name" value="PbH1"/>
    <property type="match status" value="4"/>
</dbReference>
<organism evidence="11 12">
    <name type="scientific">Punica granatum</name>
    <name type="common">Pomegranate</name>
    <dbReference type="NCBI Taxonomy" id="22663"/>
    <lineage>
        <taxon>Eukaryota</taxon>
        <taxon>Viridiplantae</taxon>
        <taxon>Streptophyta</taxon>
        <taxon>Embryophyta</taxon>
        <taxon>Tracheophyta</taxon>
        <taxon>Spermatophyta</taxon>
        <taxon>Magnoliopsida</taxon>
        <taxon>eudicotyledons</taxon>
        <taxon>Gunneridae</taxon>
        <taxon>Pentapetalae</taxon>
        <taxon>rosids</taxon>
        <taxon>malvids</taxon>
        <taxon>Myrtales</taxon>
        <taxon>Lythraceae</taxon>
        <taxon>Punica</taxon>
    </lineage>
</organism>
<dbReference type="GO" id="GO:0004650">
    <property type="term" value="F:polygalacturonase activity"/>
    <property type="evidence" value="ECO:0007669"/>
    <property type="project" value="InterPro"/>
</dbReference>
<dbReference type="InterPro" id="IPR000743">
    <property type="entry name" value="Glyco_hydro_28"/>
</dbReference>
<feature type="signal peptide" evidence="10">
    <location>
        <begin position="1"/>
        <end position="25"/>
    </location>
</feature>
<evidence type="ECO:0000256" key="2">
    <source>
        <dbReference type="ARBA" id="ARBA00008834"/>
    </source>
</evidence>
<evidence type="ECO:0000256" key="3">
    <source>
        <dbReference type="ARBA" id="ARBA00022512"/>
    </source>
</evidence>
<reference evidence="11 12" key="1">
    <citation type="submission" date="2017-11" db="EMBL/GenBank/DDBJ databases">
        <title>De-novo sequencing of pomegranate (Punica granatum L.) genome.</title>
        <authorList>
            <person name="Akparov Z."/>
            <person name="Amiraslanov A."/>
            <person name="Hajiyeva S."/>
            <person name="Abbasov M."/>
            <person name="Kaur K."/>
            <person name="Hamwieh A."/>
            <person name="Solovyev V."/>
            <person name="Salamov A."/>
            <person name="Braich B."/>
            <person name="Kosarev P."/>
            <person name="Mahmoud A."/>
            <person name="Hajiyev E."/>
            <person name="Babayeva S."/>
            <person name="Izzatullayeva V."/>
            <person name="Mammadov A."/>
            <person name="Mammadov A."/>
            <person name="Sharifova S."/>
            <person name="Ojaghi J."/>
            <person name="Eynullazada K."/>
            <person name="Bayramov B."/>
            <person name="Abdulazimova A."/>
            <person name="Shahmuradov I."/>
        </authorList>
    </citation>
    <scope>NUCLEOTIDE SEQUENCE [LARGE SCALE GENOMIC DNA]</scope>
    <source>
        <strain evidence="12">cv. AG2017</strain>
        <tissue evidence="11">Leaf</tissue>
    </source>
</reference>
<sequence length="395" mass="43356">MASRALSCKFCPIVFFLVLVWGVQARKVFNVEMFGAVGNGKTDNTKAFSDAFRSACQYNGRSRILVPMGTFLVWSNVYKGPCKGPIDFKVKGNIKAHAGPVGLDHWFTFRYIDRLSITGGGTFDGQGHTAWPHNDCMKNPNCKSLPVSIRFDFVTNSLIRRITSLDSKNFHINIFECDNIRIERLRIIAPAESPNTDGIHVALSENIKIQNSTIATGDDCISLGPGSKKVEVLRVKCGPGHGISIGSLGKSHPYDVSGITVRNSRFDGTDNGLRIKTWAPSLKSKVHDIIFEDVIMNNVRNPILIEQQYCPSGNCDKSKASSVQIQDVWFKHIRGTSQSQAAVNLQCSSLYPCKNINLADINLSYKGLKGAANATCLNVQGSAWGVQRPNLEACV</sequence>
<keyword evidence="3" id="KW-0134">Cell wall</keyword>
<keyword evidence="7" id="KW-0961">Cell wall biogenesis/degradation</keyword>
<dbReference type="Gene3D" id="2.160.20.10">
    <property type="entry name" value="Single-stranded right-handed beta-helix, Pectin lyase-like"/>
    <property type="match status" value="1"/>
</dbReference>
<dbReference type="STRING" id="22663.A0A2I0JEZ0"/>
<dbReference type="GO" id="GO:0071555">
    <property type="term" value="P:cell wall organization"/>
    <property type="evidence" value="ECO:0007669"/>
    <property type="project" value="UniProtKB-KW"/>
</dbReference>
<dbReference type="SUPFAM" id="SSF51126">
    <property type="entry name" value="Pectin lyase-like"/>
    <property type="match status" value="1"/>
</dbReference>
<keyword evidence="12" id="KW-1185">Reference proteome</keyword>
<dbReference type="InterPro" id="IPR012334">
    <property type="entry name" value="Pectin_lyas_fold"/>
</dbReference>
<dbReference type="FunFam" id="2.160.20.10:FF:000004">
    <property type="entry name" value="Pectin lyase-like superfamily protein"/>
    <property type="match status" value="1"/>
</dbReference>
<evidence type="ECO:0000256" key="8">
    <source>
        <dbReference type="PROSITE-ProRule" id="PRU10052"/>
    </source>
</evidence>
<comment type="similarity">
    <text evidence="2 9">Belongs to the glycosyl hydrolase 28 family.</text>
</comment>
<dbReference type="PROSITE" id="PS00502">
    <property type="entry name" value="POLYGALACTURONASE"/>
    <property type="match status" value="1"/>
</dbReference>
<evidence type="ECO:0000313" key="11">
    <source>
        <dbReference type="EMBL" id="PKI54822.1"/>
    </source>
</evidence>
<feature type="chain" id="PRO_5014120844" description="Exopolygalacturonase-like" evidence="10">
    <location>
        <begin position="26"/>
        <end position="395"/>
    </location>
</feature>
<evidence type="ECO:0000313" key="12">
    <source>
        <dbReference type="Proteomes" id="UP000233551"/>
    </source>
</evidence>
<evidence type="ECO:0008006" key="13">
    <source>
        <dbReference type="Google" id="ProtNLM"/>
    </source>
</evidence>
<evidence type="ECO:0000256" key="1">
    <source>
        <dbReference type="ARBA" id="ARBA00004191"/>
    </source>
</evidence>
<keyword evidence="6 9" id="KW-0326">Glycosidase</keyword>
<gene>
    <name evidence="11" type="ORF">CRG98_024773</name>
</gene>
<evidence type="ECO:0000256" key="7">
    <source>
        <dbReference type="ARBA" id="ARBA00023316"/>
    </source>
</evidence>
<evidence type="ECO:0000256" key="10">
    <source>
        <dbReference type="SAM" id="SignalP"/>
    </source>
</evidence>
<dbReference type="EMBL" id="PGOL01001763">
    <property type="protein sequence ID" value="PKI54822.1"/>
    <property type="molecule type" value="Genomic_DNA"/>
</dbReference>
<dbReference type="InterPro" id="IPR006626">
    <property type="entry name" value="PbH1"/>
</dbReference>
<proteinExistence type="inferred from homology"/>
<protein>
    <recommendedName>
        <fullName evidence="13">Exopolygalacturonase-like</fullName>
    </recommendedName>
</protein>
<keyword evidence="4" id="KW-0964">Secreted</keyword>
<dbReference type="Pfam" id="PF00295">
    <property type="entry name" value="Glyco_hydro_28"/>
    <property type="match status" value="1"/>
</dbReference>
<evidence type="ECO:0000256" key="4">
    <source>
        <dbReference type="ARBA" id="ARBA00022525"/>
    </source>
</evidence>
<dbReference type="PANTHER" id="PTHR31375">
    <property type="match status" value="1"/>
</dbReference>
<dbReference type="AlphaFoldDB" id="A0A2I0JEZ0"/>